<accession>A0ABT4DRA5</accession>
<keyword evidence="3" id="KW-1185">Reference proteome</keyword>
<organism evidence="2 3">
    <name type="scientific">Paenibacillus apiarius</name>
    <dbReference type="NCBI Taxonomy" id="46240"/>
    <lineage>
        <taxon>Bacteria</taxon>
        <taxon>Bacillati</taxon>
        <taxon>Bacillota</taxon>
        <taxon>Bacilli</taxon>
        <taxon>Bacillales</taxon>
        <taxon>Paenibacillaceae</taxon>
        <taxon>Paenibacillus</taxon>
    </lineage>
</organism>
<evidence type="ECO:0000313" key="3">
    <source>
        <dbReference type="Proteomes" id="UP001207626"/>
    </source>
</evidence>
<dbReference type="RefSeq" id="WP_176392792.1">
    <property type="nucleotide sequence ID" value="NZ_JAMDLV010000071.1"/>
</dbReference>
<dbReference type="InterPro" id="IPR010390">
    <property type="entry name" value="ABC-2_transporter-like"/>
</dbReference>
<gene>
    <name evidence="2" type="ORF">M5X09_08755</name>
</gene>
<dbReference type="PANTHER" id="PTHR36832:SF1">
    <property type="entry name" value="SLR1174 PROTEIN"/>
    <property type="match status" value="1"/>
</dbReference>
<feature type="transmembrane region" description="Helical" evidence="1">
    <location>
        <begin position="53"/>
        <end position="71"/>
    </location>
</feature>
<feature type="transmembrane region" description="Helical" evidence="1">
    <location>
        <begin position="235"/>
        <end position="255"/>
    </location>
</feature>
<dbReference type="Proteomes" id="UP001207626">
    <property type="component" value="Unassembled WGS sequence"/>
</dbReference>
<keyword evidence="1" id="KW-0812">Transmembrane</keyword>
<dbReference type="EMBL" id="JAMDLW010000010">
    <property type="protein sequence ID" value="MCY9519770.1"/>
    <property type="molecule type" value="Genomic_DNA"/>
</dbReference>
<dbReference type="Pfam" id="PF06182">
    <property type="entry name" value="ABC2_membrane_6"/>
    <property type="match status" value="1"/>
</dbReference>
<name>A0ABT4DRA5_9BACL</name>
<evidence type="ECO:0000313" key="2">
    <source>
        <dbReference type="EMBL" id="MCY9519770.1"/>
    </source>
</evidence>
<keyword evidence="1" id="KW-0472">Membrane</keyword>
<proteinExistence type="predicted"/>
<feature type="transmembrane region" description="Helical" evidence="1">
    <location>
        <begin position="21"/>
        <end position="41"/>
    </location>
</feature>
<comment type="caution">
    <text evidence="2">The sequence shown here is derived from an EMBL/GenBank/DDBJ whole genome shotgun (WGS) entry which is preliminary data.</text>
</comment>
<dbReference type="PANTHER" id="PTHR36832">
    <property type="entry name" value="SLR1174 PROTEIN-RELATED"/>
    <property type="match status" value="1"/>
</dbReference>
<sequence>MKRKYMYAFRLGLLSSMEYKVDFLFSLFGAFLPIVIQYFMWKSIFHSSGESVVFGYTFSQMFMYTVISAIISKIISTGIQFEISEDIKNGNLSSFLYRPASYSIYKIASYLGGKVVYLTVSFFVIYIVLYILNMSPTMNGFMFVMFIAAIIFSFILNFLIYYLISALAFWLEQIWYFYFAMGFLINLLSGGIFPLDIFGDVVSLICSYLPFQYTIFFPVNILNGKYGLSQILSNMCLQIIWIFIVGIFSKLLWTIGMRKYNAVGG</sequence>
<feature type="transmembrane region" description="Helical" evidence="1">
    <location>
        <begin position="141"/>
        <end position="164"/>
    </location>
</feature>
<keyword evidence="1" id="KW-1133">Transmembrane helix</keyword>
<feature type="transmembrane region" description="Helical" evidence="1">
    <location>
        <begin position="176"/>
        <end position="195"/>
    </location>
</feature>
<protein>
    <submittedName>
        <fullName evidence="2">ABC-2 family transporter protein</fullName>
    </submittedName>
</protein>
<feature type="transmembrane region" description="Helical" evidence="1">
    <location>
        <begin position="115"/>
        <end position="135"/>
    </location>
</feature>
<evidence type="ECO:0000256" key="1">
    <source>
        <dbReference type="SAM" id="Phobius"/>
    </source>
</evidence>
<reference evidence="2 3" key="1">
    <citation type="submission" date="2022-05" db="EMBL/GenBank/DDBJ databases">
        <title>Genome Sequencing of Bee-Associated Microbes.</title>
        <authorList>
            <person name="Dunlap C."/>
        </authorList>
    </citation>
    <scope>NUCLEOTIDE SEQUENCE [LARGE SCALE GENOMIC DNA]</scope>
    <source>
        <strain evidence="2 3">NRRL NRS-1438</strain>
    </source>
</reference>